<dbReference type="InterPro" id="IPR007788">
    <property type="entry name" value="QCT"/>
</dbReference>
<dbReference type="SUPFAM" id="SSF50969">
    <property type="entry name" value="YVTN repeat-like/Quinoprotein amine dehydrogenase"/>
    <property type="match status" value="1"/>
</dbReference>
<gene>
    <name evidence="2" type="ORF">I4Q42_23600</name>
</gene>
<evidence type="ECO:0000256" key="1">
    <source>
        <dbReference type="SAM" id="SignalP"/>
    </source>
</evidence>
<keyword evidence="1" id="KW-0732">Signal</keyword>
<keyword evidence="3" id="KW-1185">Reference proteome</keyword>
<dbReference type="Pfam" id="PF05096">
    <property type="entry name" value="Glu_cyclase_2"/>
    <property type="match status" value="1"/>
</dbReference>
<organism evidence="2 3">
    <name type="scientific">Caulobacter hibisci</name>
    <dbReference type="NCBI Taxonomy" id="2035993"/>
    <lineage>
        <taxon>Bacteria</taxon>
        <taxon>Pseudomonadati</taxon>
        <taxon>Pseudomonadota</taxon>
        <taxon>Alphaproteobacteria</taxon>
        <taxon>Caulobacterales</taxon>
        <taxon>Caulobacteraceae</taxon>
        <taxon>Caulobacter</taxon>
    </lineage>
</organism>
<dbReference type="EMBL" id="JADWOX010000024">
    <property type="protein sequence ID" value="MBI1686665.1"/>
    <property type="molecule type" value="Genomic_DNA"/>
</dbReference>
<reference evidence="2 3" key="1">
    <citation type="submission" date="2020-11" db="EMBL/GenBank/DDBJ databases">
        <title>genome sequence of strain KACC 18849.</title>
        <authorList>
            <person name="Gao J."/>
            <person name="Zhang X."/>
        </authorList>
    </citation>
    <scope>NUCLEOTIDE SEQUENCE [LARGE SCALE GENOMIC DNA]</scope>
    <source>
        <strain evidence="2 3">KACC 18849</strain>
    </source>
</reference>
<protein>
    <submittedName>
        <fullName evidence="2">Glutaminyl-peptide cyclotransferase</fullName>
    </submittedName>
</protein>
<sequence length="252" mass="28383">MVRLALAFSVLAALPACSAPEPPPHTQGYEIVRTYPHDRQAFTEGLLFRDGQLYESTGLEGRSWVRRVALETGAVQQQADMDPKYFGEGIVDWGDKLVQLTWKDGVGLVRDRATFAVKSTFNYAGEGWALTRDDRRIIMSDGTSELRFLDPETLKETGRIKVTEYGQPVDQINELEFIKGEVWANIWQTDQIIRIDPKTGNVLGRLDMSGLLTPQEASRADVLNGIAYDAKGDRIFVTGKFWPWLFEIKVAK</sequence>
<dbReference type="Proteomes" id="UP000639859">
    <property type="component" value="Unassembled WGS sequence"/>
</dbReference>
<dbReference type="PANTHER" id="PTHR31270">
    <property type="entry name" value="GLUTAMINYL-PEPTIDE CYCLOTRANSFERASE"/>
    <property type="match status" value="1"/>
</dbReference>
<evidence type="ECO:0000313" key="2">
    <source>
        <dbReference type="EMBL" id="MBI1686665.1"/>
    </source>
</evidence>
<dbReference type="InterPro" id="IPR015943">
    <property type="entry name" value="WD40/YVTN_repeat-like_dom_sf"/>
</dbReference>
<evidence type="ECO:0000313" key="3">
    <source>
        <dbReference type="Proteomes" id="UP000639859"/>
    </source>
</evidence>
<proteinExistence type="predicted"/>
<dbReference type="InterPro" id="IPR011044">
    <property type="entry name" value="Quino_amine_DH_bsu"/>
</dbReference>
<comment type="caution">
    <text evidence="2">The sequence shown here is derived from an EMBL/GenBank/DDBJ whole genome shotgun (WGS) entry which is preliminary data.</text>
</comment>
<feature type="chain" id="PRO_5047485897" evidence="1">
    <location>
        <begin position="19"/>
        <end position="252"/>
    </location>
</feature>
<accession>A0ABS0T446</accession>
<dbReference type="Gene3D" id="2.130.10.10">
    <property type="entry name" value="YVTN repeat-like/Quinoprotein amine dehydrogenase"/>
    <property type="match status" value="1"/>
</dbReference>
<feature type="signal peptide" evidence="1">
    <location>
        <begin position="1"/>
        <end position="18"/>
    </location>
</feature>
<dbReference type="PANTHER" id="PTHR31270:SF1">
    <property type="entry name" value="GLUTAMINYL-PEPTIDE CYCLOTRANSFERASE"/>
    <property type="match status" value="1"/>
</dbReference>
<name>A0ABS0T446_9CAUL</name>